<feature type="compositionally biased region" description="Low complexity" evidence="1">
    <location>
        <begin position="163"/>
        <end position="176"/>
    </location>
</feature>
<feature type="region of interest" description="Disordered" evidence="1">
    <location>
        <begin position="131"/>
        <end position="199"/>
    </location>
</feature>
<dbReference type="InterPro" id="IPR008906">
    <property type="entry name" value="HATC_C_dom"/>
</dbReference>
<feature type="compositionally biased region" description="Low complexity" evidence="1">
    <location>
        <begin position="187"/>
        <end position="199"/>
    </location>
</feature>
<feature type="domain" description="HAT C-terminal dimerisation" evidence="2">
    <location>
        <begin position="1"/>
        <end position="67"/>
    </location>
</feature>
<evidence type="ECO:0000313" key="4">
    <source>
        <dbReference type="Proteomes" id="UP000283530"/>
    </source>
</evidence>
<dbReference type="InterPro" id="IPR012337">
    <property type="entry name" value="RNaseH-like_sf"/>
</dbReference>
<comment type="caution">
    <text evidence="3">The sequence shown here is derived from an EMBL/GenBank/DDBJ whole genome shotgun (WGS) entry which is preliminary data.</text>
</comment>
<sequence>MPPADWWMNFGEDTPMLRKAAVRILSQVTTSSNCERNWSTFSLIHTKSRYRLTMQKLNKLVYCHYNLKLRNRTRERMARDDPNYYPISLDHIFREDDPLLSWIAEIEDPLLDSDPDFQEEVRDLLDEDMGEAEGAPLGGEGSSAQPQGPQPQPRGKELAHVMSSSERTSTTVSSSSHGGGDGGDGAGDTSRTGATSEYY</sequence>
<reference evidence="3 4" key="1">
    <citation type="journal article" date="2019" name="Nat. Plants">
        <title>Stout camphor tree genome fills gaps in understanding of flowering plant genome evolution.</title>
        <authorList>
            <person name="Chaw S.M."/>
            <person name="Liu Y.C."/>
            <person name="Wu Y.W."/>
            <person name="Wang H.Y."/>
            <person name="Lin C.I."/>
            <person name="Wu C.S."/>
            <person name="Ke H.M."/>
            <person name="Chang L.Y."/>
            <person name="Hsu C.Y."/>
            <person name="Yang H.T."/>
            <person name="Sudianto E."/>
            <person name="Hsu M.H."/>
            <person name="Wu K.P."/>
            <person name="Wang L.N."/>
            <person name="Leebens-Mack J.H."/>
            <person name="Tsai I.J."/>
        </authorList>
    </citation>
    <scope>NUCLEOTIDE SEQUENCE [LARGE SCALE GENOMIC DNA]</scope>
    <source>
        <strain evidence="4">cv. Chaw 1501</strain>
        <tissue evidence="3">Young leaves</tissue>
    </source>
</reference>
<dbReference type="Proteomes" id="UP000283530">
    <property type="component" value="Unassembled WGS sequence"/>
</dbReference>
<proteinExistence type="predicted"/>
<feature type="compositionally biased region" description="Gly residues" evidence="1">
    <location>
        <begin position="177"/>
        <end position="186"/>
    </location>
</feature>
<name>A0A3S3N3Z6_9MAGN</name>
<evidence type="ECO:0000259" key="2">
    <source>
        <dbReference type="Pfam" id="PF05699"/>
    </source>
</evidence>
<evidence type="ECO:0000313" key="3">
    <source>
        <dbReference type="EMBL" id="RWR72312.1"/>
    </source>
</evidence>
<organism evidence="3 4">
    <name type="scientific">Cinnamomum micranthum f. kanehirae</name>
    <dbReference type="NCBI Taxonomy" id="337451"/>
    <lineage>
        <taxon>Eukaryota</taxon>
        <taxon>Viridiplantae</taxon>
        <taxon>Streptophyta</taxon>
        <taxon>Embryophyta</taxon>
        <taxon>Tracheophyta</taxon>
        <taxon>Spermatophyta</taxon>
        <taxon>Magnoliopsida</taxon>
        <taxon>Magnoliidae</taxon>
        <taxon>Laurales</taxon>
        <taxon>Lauraceae</taxon>
        <taxon>Cinnamomum</taxon>
    </lineage>
</organism>
<evidence type="ECO:0000256" key="1">
    <source>
        <dbReference type="SAM" id="MobiDB-lite"/>
    </source>
</evidence>
<accession>A0A3S3N3Z6</accession>
<protein>
    <recommendedName>
        <fullName evidence="2">HAT C-terminal dimerisation domain-containing protein</fullName>
    </recommendedName>
</protein>
<dbReference type="GO" id="GO:0046983">
    <property type="term" value="F:protein dimerization activity"/>
    <property type="evidence" value="ECO:0007669"/>
    <property type="project" value="InterPro"/>
</dbReference>
<dbReference type="EMBL" id="QPKB01000001">
    <property type="protein sequence ID" value="RWR72312.1"/>
    <property type="molecule type" value="Genomic_DNA"/>
</dbReference>
<dbReference type="OrthoDB" id="1702089at2759"/>
<dbReference type="SUPFAM" id="SSF53098">
    <property type="entry name" value="Ribonuclease H-like"/>
    <property type="match status" value="1"/>
</dbReference>
<gene>
    <name evidence="3" type="ORF">CKAN_00052600</name>
</gene>
<dbReference type="AlphaFoldDB" id="A0A3S3N3Z6"/>
<dbReference type="Pfam" id="PF05699">
    <property type="entry name" value="Dimer_Tnp_hAT"/>
    <property type="match status" value="1"/>
</dbReference>
<keyword evidence="4" id="KW-1185">Reference proteome</keyword>